<proteinExistence type="predicted"/>
<dbReference type="Proteomes" id="UP000183832">
    <property type="component" value="Unassembled WGS sequence"/>
</dbReference>
<protein>
    <submittedName>
        <fullName evidence="1">CLUMA_CG010796, isoform A</fullName>
    </submittedName>
</protein>
<dbReference type="AlphaFoldDB" id="A0A1J1IAU3"/>
<dbReference type="EMBL" id="CVRI01000047">
    <property type="protein sequence ID" value="CRK97407.1"/>
    <property type="molecule type" value="Genomic_DNA"/>
</dbReference>
<accession>A0A1J1IAU3</accession>
<organism evidence="1 2">
    <name type="scientific">Clunio marinus</name>
    <dbReference type="NCBI Taxonomy" id="568069"/>
    <lineage>
        <taxon>Eukaryota</taxon>
        <taxon>Metazoa</taxon>
        <taxon>Ecdysozoa</taxon>
        <taxon>Arthropoda</taxon>
        <taxon>Hexapoda</taxon>
        <taxon>Insecta</taxon>
        <taxon>Pterygota</taxon>
        <taxon>Neoptera</taxon>
        <taxon>Endopterygota</taxon>
        <taxon>Diptera</taxon>
        <taxon>Nematocera</taxon>
        <taxon>Chironomoidea</taxon>
        <taxon>Chironomidae</taxon>
        <taxon>Clunio</taxon>
    </lineage>
</organism>
<reference evidence="1 2" key="1">
    <citation type="submission" date="2015-04" db="EMBL/GenBank/DDBJ databases">
        <authorList>
            <person name="Syromyatnikov M.Y."/>
            <person name="Popov V.N."/>
        </authorList>
    </citation>
    <scope>NUCLEOTIDE SEQUENCE [LARGE SCALE GENOMIC DNA]</scope>
</reference>
<evidence type="ECO:0000313" key="2">
    <source>
        <dbReference type="Proteomes" id="UP000183832"/>
    </source>
</evidence>
<gene>
    <name evidence="1" type="ORF">CLUMA_CG010796</name>
</gene>
<name>A0A1J1IAU3_9DIPT</name>
<evidence type="ECO:0000313" key="1">
    <source>
        <dbReference type="EMBL" id="CRK97407.1"/>
    </source>
</evidence>
<keyword evidence="2" id="KW-1185">Reference proteome</keyword>
<sequence>MKPNKNLSKLETFYQFFLFNFHQHHITSVMNHCIISWRKEMQRKEKANKNNNHCMHTMLLA</sequence>